<evidence type="ECO:0000313" key="2">
    <source>
        <dbReference type="EMBL" id="AUO00166.1"/>
    </source>
</evidence>
<dbReference type="PANTHER" id="PTHR33677:SF3">
    <property type="entry name" value="COPPER-SENSING TRANSCRIPTIONAL REPRESSOR RICR"/>
    <property type="match status" value="1"/>
</dbReference>
<dbReference type="InterPro" id="IPR003735">
    <property type="entry name" value="Metal_Tscrpt_repr"/>
</dbReference>
<organism evidence="2 3">
    <name type="scientific">Bacteriovorax stolpii</name>
    <name type="common">Bdellovibrio stolpii</name>
    <dbReference type="NCBI Taxonomy" id="960"/>
    <lineage>
        <taxon>Bacteria</taxon>
        <taxon>Pseudomonadati</taxon>
        <taxon>Bdellovibrionota</taxon>
        <taxon>Bacteriovoracia</taxon>
        <taxon>Bacteriovoracales</taxon>
        <taxon>Bacteriovoracaceae</taxon>
        <taxon>Bacteriovorax</taxon>
    </lineage>
</organism>
<dbReference type="Proteomes" id="UP000235584">
    <property type="component" value="Chromosome"/>
</dbReference>
<dbReference type="EMBL" id="CP025704">
    <property type="protein sequence ID" value="AUO00166.1"/>
    <property type="molecule type" value="Genomic_DNA"/>
</dbReference>
<proteinExistence type="inferred from homology"/>
<keyword evidence="3" id="KW-1185">Reference proteome</keyword>
<gene>
    <name evidence="2" type="ORF">C0V70_05875</name>
</gene>
<name>A0A2K9NYY7_BACTC</name>
<dbReference type="PANTHER" id="PTHR33677">
    <property type="entry name" value="TRANSCRIPTIONAL REPRESSOR FRMR-RELATED"/>
    <property type="match status" value="1"/>
</dbReference>
<dbReference type="GO" id="GO:0045892">
    <property type="term" value="P:negative regulation of DNA-templated transcription"/>
    <property type="evidence" value="ECO:0007669"/>
    <property type="project" value="UniProtKB-ARBA"/>
</dbReference>
<dbReference type="InterPro" id="IPR038390">
    <property type="entry name" value="Metal_Tscrpt_repr_sf"/>
</dbReference>
<evidence type="ECO:0008006" key="4">
    <source>
        <dbReference type="Google" id="ProtNLM"/>
    </source>
</evidence>
<protein>
    <recommendedName>
        <fullName evidence="4">Transcriptional regulator</fullName>
    </recommendedName>
</protein>
<evidence type="ECO:0000313" key="3">
    <source>
        <dbReference type="Proteomes" id="UP000235584"/>
    </source>
</evidence>
<dbReference type="KEGG" id="bsto:C0V70_05875"/>
<dbReference type="Gene3D" id="1.20.58.1000">
    <property type="entry name" value="Metal-sensitive repressor, helix protomer"/>
    <property type="match status" value="1"/>
</dbReference>
<dbReference type="GO" id="GO:0046872">
    <property type="term" value="F:metal ion binding"/>
    <property type="evidence" value="ECO:0007669"/>
    <property type="project" value="InterPro"/>
</dbReference>
<dbReference type="Pfam" id="PF02583">
    <property type="entry name" value="Trns_repr_metal"/>
    <property type="match status" value="1"/>
</dbReference>
<sequence length="89" mass="10133">MHPDHKKEGIRLKRVRGQIDGILAMIDDRRYCPDILIQIRAAKAAIQAVELSVLNTHLDNCVSEAIHSKDEDKAKEKITELIQLIGRHK</sequence>
<dbReference type="CDD" id="cd10148">
    <property type="entry name" value="CsoR-like_DUF156"/>
    <property type="match status" value="1"/>
</dbReference>
<dbReference type="GO" id="GO:0003677">
    <property type="term" value="F:DNA binding"/>
    <property type="evidence" value="ECO:0007669"/>
    <property type="project" value="InterPro"/>
</dbReference>
<accession>A0A2K9NYY7</accession>
<dbReference type="AlphaFoldDB" id="A0A2K9NYY7"/>
<reference evidence="2 3" key="1">
    <citation type="submission" date="2018-01" db="EMBL/GenBank/DDBJ databases">
        <title>Complete genome sequence of Bacteriovorax stolpii DSM12778.</title>
        <authorList>
            <person name="Tang B."/>
            <person name="Chang J."/>
        </authorList>
    </citation>
    <scope>NUCLEOTIDE SEQUENCE [LARGE SCALE GENOMIC DNA]</scope>
    <source>
        <strain evidence="2 3">DSM 12778</strain>
    </source>
</reference>
<comment type="similarity">
    <text evidence="1">Belongs to the FrmR/RcnR family.</text>
</comment>
<evidence type="ECO:0000256" key="1">
    <source>
        <dbReference type="ARBA" id="ARBA00005260"/>
    </source>
</evidence>